<feature type="modified residue" description="4-aspartylphosphate" evidence="8">
    <location>
        <position position="54"/>
    </location>
</feature>
<evidence type="ECO:0000259" key="11">
    <source>
        <dbReference type="PROSITE" id="PS51755"/>
    </source>
</evidence>
<dbReference type="GO" id="GO:0000156">
    <property type="term" value="F:phosphorelay response regulator activity"/>
    <property type="evidence" value="ECO:0007669"/>
    <property type="project" value="TreeGrafter"/>
</dbReference>
<dbReference type="GO" id="GO:0032993">
    <property type="term" value="C:protein-DNA complex"/>
    <property type="evidence" value="ECO:0007669"/>
    <property type="project" value="TreeGrafter"/>
</dbReference>
<evidence type="ECO:0000256" key="8">
    <source>
        <dbReference type="PROSITE-ProRule" id="PRU00169"/>
    </source>
</evidence>
<dbReference type="InterPro" id="IPR011006">
    <property type="entry name" value="CheY-like_superfamily"/>
</dbReference>
<keyword evidence="5 9" id="KW-0238">DNA-binding</keyword>
<dbReference type="GO" id="GO:0000976">
    <property type="term" value="F:transcription cis-regulatory region binding"/>
    <property type="evidence" value="ECO:0007669"/>
    <property type="project" value="TreeGrafter"/>
</dbReference>
<dbReference type="RefSeq" id="WP_079489109.1">
    <property type="nucleotide sequence ID" value="NZ_FUZT01000001.1"/>
</dbReference>
<comment type="function">
    <text evidence="7">May play the central regulatory role in sporulation. It may be an element of the effector pathway responsible for the activation of sporulation genes in response to nutritional stress. Spo0A may act in concert with spo0H (a sigma factor) to control the expression of some genes that are critical to the sporulation process.</text>
</comment>
<keyword evidence="13" id="KW-1185">Reference proteome</keyword>
<evidence type="ECO:0000256" key="3">
    <source>
        <dbReference type="ARBA" id="ARBA00023012"/>
    </source>
</evidence>
<dbReference type="GO" id="GO:0005829">
    <property type="term" value="C:cytosol"/>
    <property type="evidence" value="ECO:0007669"/>
    <property type="project" value="TreeGrafter"/>
</dbReference>
<evidence type="ECO:0000313" key="13">
    <source>
        <dbReference type="Proteomes" id="UP000190285"/>
    </source>
</evidence>
<dbReference type="STRING" id="36842.SAMN02194393_00514"/>
<dbReference type="Proteomes" id="UP000190285">
    <property type="component" value="Unassembled WGS sequence"/>
</dbReference>
<dbReference type="Gene3D" id="1.10.10.10">
    <property type="entry name" value="Winged helix-like DNA-binding domain superfamily/Winged helix DNA-binding domain"/>
    <property type="match status" value="1"/>
</dbReference>
<evidence type="ECO:0000259" key="10">
    <source>
        <dbReference type="PROSITE" id="PS50110"/>
    </source>
</evidence>
<dbReference type="EMBL" id="FUZT01000001">
    <property type="protein sequence ID" value="SKC39962.1"/>
    <property type="molecule type" value="Genomic_DNA"/>
</dbReference>
<dbReference type="CDD" id="cd17574">
    <property type="entry name" value="REC_OmpR"/>
    <property type="match status" value="1"/>
</dbReference>
<dbReference type="SUPFAM" id="SSF52172">
    <property type="entry name" value="CheY-like"/>
    <property type="match status" value="1"/>
</dbReference>
<name>A0A1T5ILL2_9FIRM</name>
<dbReference type="OrthoDB" id="9790442at2"/>
<dbReference type="AlphaFoldDB" id="A0A1T5ILL2"/>
<keyword evidence="6" id="KW-0804">Transcription</keyword>
<keyword evidence="2 8" id="KW-0597">Phosphoprotein</keyword>
<dbReference type="InterPro" id="IPR001789">
    <property type="entry name" value="Sig_transdc_resp-reg_receiver"/>
</dbReference>
<dbReference type="Gene3D" id="3.40.50.2300">
    <property type="match status" value="1"/>
</dbReference>
<dbReference type="PANTHER" id="PTHR48111:SF26">
    <property type="entry name" value="STAGE 0 SPORULATION PROTEIN A HOMOLOG"/>
    <property type="match status" value="1"/>
</dbReference>
<evidence type="ECO:0000256" key="2">
    <source>
        <dbReference type="ARBA" id="ARBA00022553"/>
    </source>
</evidence>
<feature type="domain" description="OmpR/PhoB-type" evidence="11">
    <location>
        <begin position="133"/>
        <end position="232"/>
    </location>
</feature>
<reference evidence="12 13" key="1">
    <citation type="submission" date="2017-02" db="EMBL/GenBank/DDBJ databases">
        <authorList>
            <person name="Peterson S.W."/>
        </authorList>
    </citation>
    <scope>NUCLEOTIDE SEQUENCE [LARGE SCALE GENOMIC DNA]</scope>
    <source>
        <strain evidence="12 13">M1</strain>
    </source>
</reference>
<dbReference type="FunFam" id="1.10.10.10:FF:000018">
    <property type="entry name" value="DNA-binding response regulator ResD"/>
    <property type="match status" value="1"/>
</dbReference>
<dbReference type="FunFam" id="3.40.50.2300:FF:000001">
    <property type="entry name" value="DNA-binding response regulator PhoB"/>
    <property type="match status" value="1"/>
</dbReference>
<dbReference type="PROSITE" id="PS50110">
    <property type="entry name" value="RESPONSE_REGULATORY"/>
    <property type="match status" value="1"/>
</dbReference>
<gene>
    <name evidence="12" type="ORF">SAMN02194393_00514</name>
</gene>
<accession>A0A1T5ILL2</accession>
<evidence type="ECO:0000256" key="7">
    <source>
        <dbReference type="ARBA" id="ARBA00024867"/>
    </source>
</evidence>
<feature type="domain" description="Response regulatory" evidence="10">
    <location>
        <begin position="5"/>
        <end position="118"/>
    </location>
</feature>
<keyword evidence="3" id="KW-0902">Two-component regulatory system</keyword>
<evidence type="ECO:0000256" key="9">
    <source>
        <dbReference type="PROSITE-ProRule" id="PRU01091"/>
    </source>
</evidence>
<evidence type="ECO:0000256" key="4">
    <source>
        <dbReference type="ARBA" id="ARBA00023015"/>
    </source>
</evidence>
<proteinExistence type="predicted"/>
<organism evidence="12 13">
    <name type="scientific">Maledivibacter halophilus</name>
    <dbReference type="NCBI Taxonomy" id="36842"/>
    <lineage>
        <taxon>Bacteria</taxon>
        <taxon>Bacillati</taxon>
        <taxon>Bacillota</taxon>
        <taxon>Clostridia</taxon>
        <taxon>Peptostreptococcales</taxon>
        <taxon>Caminicellaceae</taxon>
        <taxon>Maledivibacter</taxon>
    </lineage>
</organism>
<dbReference type="InterPro" id="IPR039420">
    <property type="entry name" value="WalR-like"/>
</dbReference>
<dbReference type="InterPro" id="IPR036388">
    <property type="entry name" value="WH-like_DNA-bd_sf"/>
</dbReference>
<dbReference type="SMART" id="SM00448">
    <property type="entry name" value="REC"/>
    <property type="match status" value="1"/>
</dbReference>
<sequence length="233" mass="27211">MKDIRILVVDDETEILNLLMKYLEREGYNVDIASDGEEGLNLFRINNYDIIILDVMMPKIDGIELCKILRNETNIPIVMLTAKDDEIDKVLGLRIGADDYITKPFSMNEFVARVNALLRRYLVLSNKAVFNNDSTLSFGELKIDLKSYTVYRGKKEIQLTAKEFELLRFFANHPNQVFTKAQIFKNVWDDTFIEDDNTVMVYIRRLRKKIEKNPQKPRLVQTVWGIGYKFIGE</sequence>
<dbReference type="Pfam" id="PF00486">
    <property type="entry name" value="Trans_reg_C"/>
    <property type="match status" value="1"/>
</dbReference>
<evidence type="ECO:0000256" key="6">
    <source>
        <dbReference type="ARBA" id="ARBA00023163"/>
    </source>
</evidence>
<evidence type="ECO:0000256" key="1">
    <source>
        <dbReference type="ARBA" id="ARBA00018672"/>
    </source>
</evidence>
<dbReference type="CDD" id="cd00383">
    <property type="entry name" value="trans_reg_C"/>
    <property type="match status" value="1"/>
</dbReference>
<feature type="DNA-binding region" description="OmpR/PhoB-type" evidence="9">
    <location>
        <begin position="133"/>
        <end position="232"/>
    </location>
</feature>
<keyword evidence="4" id="KW-0805">Transcription regulation</keyword>
<dbReference type="SMART" id="SM00862">
    <property type="entry name" value="Trans_reg_C"/>
    <property type="match status" value="1"/>
</dbReference>
<dbReference type="PANTHER" id="PTHR48111">
    <property type="entry name" value="REGULATOR OF RPOS"/>
    <property type="match status" value="1"/>
</dbReference>
<dbReference type="InterPro" id="IPR001867">
    <property type="entry name" value="OmpR/PhoB-type_DNA-bd"/>
</dbReference>
<evidence type="ECO:0000313" key="12">
    <source>
        <dbReference type="EMBL" id="SKC39962.1"/>
    </source>
</evidence>
<dbReference type="Pfam" id="PF00072">
    <property type="entry name" value="Response_reg"/>
    <property type="match status" value="1"/>
</dbReference>
<evidence type="ECO:0000256" key="5">
    <source>
        <dbReference type="ARBA" id="ARBA00023125"/>
    </source>
</evidence>
<dbReference type="Gene3D" id="6.10.250.690">
    <property type="match status" value="1"/>
</dbReference>
<protein>
    <recommendedName>
        <fullName evidence="1">Stage 0 sporulation protein A homolog</fullName>
    </recommendedName>
</protein>
<dbReference type="PROSITE" id="PS51755">
    <property type="entry name" value="OMPR_PHOB"/>
    <property type="match status" value="1"/>
</dbReference>
<dbReference type="GO" id="GO:0006355">
    <property type="term" value="P:regulation of DNA-templated transcription"/>
    <property type="evidence" value="ECO:0007669"/>
    <property type="project" value="InterPro"/>
</dbReference>